<dbReference type="GO" id="GO:0006260">
    <property type="term" value="P:DNA replication"/>
    <property type="evidence" value="ECO:0007669"/>
    <property type="project" value="UniProtKB-KW"/>
</dbReference>
<dbReference type="InterPro" id="IPR000989">
    <property type="entry name" value="Rep"/>
</dbReference>
<keyword evidence="2" id="KW-0235">DNA replication</keyword>
<organism evidence="3">
    <name type="scientific">Lacticaseibacillus casei</name>
    <name type="common">Lactobacillus casei</name>
    <dbReference type="NCBI Taxonomy" id="1582"/>
    <lineage>
        <taxon>Bacteria</taxon>
        <taxon>Bacillati</taxon>
        <taxon>Bacillota</taxon>
        <taxon>Bacilli</taxon>
        <taxon>Lactobacillales</taxon>
        <taxon>Lactobacillaceae</taxon>
        <taxon>Lacticaseibacillus</taxon>
    </lineage>
</organism>
<evidence type="ECO:0000256" key="2">
    <source>
        <dbReference type="ARBA" id="ARBA00022705"/>
    </source>
</evidence>
<evidence type="ECO:0000256" key="1">
    <source>
        <dbReference type="ARBA" id="ARBA00008909"/>
    </source>
</evidence>
<reference evidence="3" key="1">
    <citation type="thesis" date="1995" institute="Food Science &amp; Human Nutrition" country="University of Missouri, Columbia">
        <title>Enhancing survival of lactic acid bacteria in ice cream by natural encapsulation and gene transfer.</title>
        <authorList>
            <person name="Hong S.H."/>
        </authorList>
    </citation>
    <scope>NUCLEOTIDE SEQUENCE</scope>
    <source>
        <strain evidence="3">NCIB 4114</strain>
        <plasmid evidence="3">pLC88</plasmid>
    </source>
</reference>
<dbReference type="Pfam" id="PF01446">
    <property type="entry name" value="Rep_1"/>
    <property type="match status" value="1"/>
</dbReference>
<name>Q48523_LACCA</name>
<accession>Q48523</accession>
<proteinExistence type="inferred from homology"/>
<dbReference type="EMBL" id="U31333">
    <property type="protein sequence ID" value="AAA74580.1"/>
    <property type="molecule type" value="Genomic_DNA"/>
</dbReference>
<comment type="similarity">
    <text evidence="1">Belongs to the Gram-positive plasmids replication protein type 1 family.</text>
</comment>
<keyword evidence="3" id="KW-0614">Plasmid</keyword>
<evidence type="ECO:0000313" key="3">
    <source>
        <dbReference type="EMBL" id="AAA74580.1"/>
    </source>
</evidence>
<geneLocation type="plasmid" evidence="3">
    <name>pLC88</name>
</geneLocation>
<protein>
    <submittedName>
        <fullName evidence="3">Replication protein</fullName>
    </submittedName>
</protein>
<dbReference type="AlphaFoldDB" id="Q48523"/>
<sequence>MSEIFQDKTKNGKVRPWRERKIENVRYAEYLSILEFKRAHDIRGCGETLRFRKDPIISLKLYQTWFCQKRLCPLCNWRKSMENSSQLKPIIAGAVSRQPKGRFLFLTLTVKNAYGAGELRSSLRVLTQAFNKLTRYKKVTKNLLGYLRSTEITVNDEDRSYNQHLHVLLFVKSSYFTGNNTNYIKQAEWTKLWQRALKVDYEPVVHVEIVKANKRKGTGSLQASAEETAKYEVKSSDYMTANDDRNLEVINDLEYALAGTRQISYGGLFKQIKQDLKLEDVDKGDLVHVGNEEYSKEQMEAAEEVVAKWDFKKQNYFMW</sequence>
<dbReference type="GO" id="GO:0003677">
    <property type="term" value="F:DNA binding"/>
    <property type="evidence" value="ECO:0007669"/>
    <property type="project" value="InterPro"/>
</dbReference>